<dbReference type="GO" id="GO:0004984">
    <property type="term" value="F:olfactory receptor activity"/>
    <property type="evidence" value="ECO:0007669"/>
    <property type="project" value="InterPro"/>
</dbReference>
<dbReference type="Pfam" id="PF02949">
    <property type="entry name" value="7tm_6"/>
    <property type="match status" value="1"/>
</dbReference>
<dbReference type="PANTHER" id="PTHR21137">
    <property type="entry name" value="ODORANT RECEPTOR"/>
    <property type="match status" value="1"/>
</dbReference>
<dbReference type="PANTHER" id="PTHR21137:SF35">
    <property type="entry name" value="ODORANT RECEPTOR 19A-RELATED"/>
    <property type="match status" value="1"/>
</dbReference>
<keyword evidence="8 10" id="KW-0675">Receptor</keyword>
<evidence type="ECO:0000256" key="7">
    <source>
        <dbReference type="ARBA" id="ARBA00023136"/>
    </source>
</evidence>
<dbReference type="InterPro" id="IPR004117">
    <property type="entry name" value="7tm6_olfct_rcpt"/>
</dbReference>
<dbReference type="GO" id="GO:0005549">
    <property type="term" value="F:odorant binding"/>
    <property type="evidence" value="ECO:0007669"/>
    <property type="project" value="InterPro"/>
</dbReference>
<keyword evidence="4 10" id="KW-0812">Transmembrane</keyword>
<evidence type="ECO:0000256" key="5">
    <source>
        <dbReference type="ARBA" id="ARBA00022725"/>
    </source>
</evidence>
<feature type="transmembrane region" description="Helical" evidence="10">
    <location>
        <begin position="295"/>
        <end position="319"/>
    </location>
</feature>
<keyword evidence="3 10" id="KW-0716">Sensory transduction</keyword>
<feature type="signal peptide" evidence="11">
    <location>
        <begin position="1"/>
        <end position="20"/>
    </location>
</feature>
<feature type="transmembrane region" description="Helical" evidence="10">
    <location>
        <begin position="199"/>
        <end position="224"/>
    </location>
</feature>
<organism evidence="12">
    <name type="scientific">Culex quinquefasciatus</name>
    <name type="common">Southern house mosquito</name>
    <name type="synonym">Culex pungens</name>
    <dbReference type="NCBI Taxonomy" id="7176"/>
    <lineage>
        <taxon>Eukaryota</taxon>
        <taxon>Metazoa</taxon>
        <taxon>Ecdysozoa</taxon>
        <taxon>Arthropoda</taxon>
        <taxon>Hexapoda</taxon>
        <taxon>Insecta</taxon>
        <taxon>Pterygota</taxon>
        <taxon>Neoptera</taxon>
        <taxon>Endopterygota</taxon>
        <taxon>Diptera</taxon>
        <taxon>Nematocera</taxon>
        <taxon>Culicoidea</taxon>
        <taxon>Culicidae</taxon>
        <taxon>Culicinae</taxon>
        <taxon>Culicini</taxon>
        <taxon>Culex</taxon>
        <taxon>Culex</taxon>
    </lineage>
</organism>
<dbReference type="GO" id="GO:0007165">
    <property type="term" value="P:signal transduction"/>
    <property type="evidence" value="ECO:0007669"/>
    <property type="project" value="UniProtKB-KW"/>
</dbReference>
<evidence type="ECO:0000256" key="8">
    <source>
        <dbReference type="ARBA" id="ARBA00023170"/>
    </source>
</evidence>
<dbReference type="OrthoDB" id="7726730at2759"/>
<dbReference type="AlphaFoldDB" id="A0A3G1T0B2"/>
<feature type="transmembrane region" description="Helical" evidence="10">
    <location>
        <begin position="63"/>
        <end position="83"/>
    </location>
</feature>
<evidence type="ECO:0000256" key="9">
    <source>
        <dbReference type="ARBA" id="ARBA00023224"/>
    </source>
</evidence>
<evidence type="ECO:0000256" key="1">
    <source>
        <dbReference type="ARBA" id="ARBA00004651"/>
    </source>
</evidence>
<evidence type="ECO:0000256" key="2">
    <source>
        <dbReference type="ARBA" id="ARBA00022475"/>
    </source>
</evidence>
<evidence type="ECO:0000256" key="3">
    <source>
        <dbReference type="ARBA" id="ARBA00022606"/>
    </source>
</evidence>
<keyword evidence="5 10" id="KW-0552">Olfaction</keyword>
<dbReference type="VEuPathDB" id="VectorBase:CQUJHB012971"/>
<proteinExistence type="evidence at transcript level"/>
<evidence type="ECO:0000256" key="11">
    <source>
        <dbReference type="SAM" id="SignalP"/>
    </source>
</evidence>
<comment type="similarity">
    <text evidence="10">Belongs to the insect chemoreceptor superfamily. Heteromeric odorant receptor channel (TC 1.A.69) family.</text>
</comment>
<name>A0A3G1T0B2_CULQU</name>
<dbReference type="EMBL" id="MG280967">
    <property type="protein sequence ID" value="AXY87531.1"/>
    <property type="molecule type" value="mRNA"/>
</dbReference>
<evidence type="ECO:0000256" key="6">
    <source>
        <dbReference type="ARBA" id="ARBA00022989"/>
    </source>
</evidence>
<keyword evidence="7 10" id="KW-0472">Membrane</keyword>
<accession>A0A3G1T0B2</accession>
<comment type="subcellular location">
    <subcellularLocation>
        <location evidence="1 10">Cell membrane</location>
        <topology evidence="1 10">Multi-pass membrane protein</topology>
    </subcellularLocation>
</comment>
<sequence>MGWKRFATRLWLWCKSRVTAYHGALTKDFNYSSDFFFGLDFLMVTAGIRFRSDNVNLQRCWNIYRWLIYCPLPVALWNTYLGVKRGESFVNLLNSMQAILCVVISSVRWALIIWQYEPLMEIKRYLNGKQFGRNLDQSLGIRSAVFYQIRTIVIRAIGCMCAFTVTVPALDISNHHYLKLPFDVREHFPCVQFLVEKSYFIWIFGILMLIVLVYLLFFMILTVLTAEANITALAFSAVLDSTRKRVDLKLQMEPGNSRQFEAKTKYYFWKFLQEEVGKCVQQHVDFLAMKNKIKLLLNASFLVIYYLTTLSLASGAIYLSQMTSVTIFSLHTLSYCLWIAFECGSLTRLVDLLTDASESIGWAMYELAWPTELQYDERFQAEYRSVREAMAIVMTVSQQPLGFDCFGLFEFNLERFYELLNMAYSFYTFLRDFV</sequence>
<gene>
    <name evidence="12" type="primary">OR6</name>
</gene>
<evidence type="ECO:0000256" key="4">
    <source>
        <dbReference type="ARBA" id="ARBA00022692"/>
    </source>
</evidence>
<keyword evidence="2" id="KW-1003">Cell membrane</keyword>
<keyword evidence="6 10" id="KW-1133">Transmembrane helix</keyword>
<evidence type="ECO:0000256" key="10">
    <source>
        <dbReference type="RuleBase" id="RU351113"/>
    </source>
</evidence>
<dbReference type="GO" id="GO:0005886">
    <property type="term" value="C:plasma membrane"/>
    <property type="evidence" value="ECO:0007669"/>
    <property type="project" value="UniProtKB-SubCell"/>
</dbReference>
<comment type="caution">
    <text evidence="10">Lacks conserved residue(s) required for the propagation of feature annotation.</text>
</comment>
<protein>
    <recommendedName>
        <fullName evidence="10">Odorant receptor</fullName>
    </recommendedName>
</protein>
<feature type="chain" id="PRO_5018334927" description="Odorant receptor" evidence="11">
    <location>
        <begin position="21"/>
        <end position="434"/>
    </location>
</feature>
<dbReference type="VEuPathDB" id="VectorBase:CPIJ039863"/>
<evidence type="ECO:0000313" key="12">
    <source>
        <dbReference type="EMBL" id="AXY87531.1"/>
    </source>
</evidence>
<feature type="transmembrane region" description="Helical" evidence="10">
    <location>
        <begin position="95"/>
        <end position="114"/>
    </location>
</feature>
<keyword evidence="11" id="KW-0732">Signal</keyword>
<reference evidence="12" key="1">
    <citation type="submission" date="2017-10" db="EMBL/GenBank/DDBJ databases">
        <title>Odorant reception in Culex mosquitoes.</title>
        <authorList>
            <person name="Zeng F."/>
            <person name="Leal W.S."/>
        </authorList>
    </citation>
    <scope>NUCLEOTIDE SEQUENCE</scope>
</reference>
<keyword evidence="9 10" id="KW-0807">Transducer</keyword>
<feature type="transmembrane region" description="Helical" evidence="10">
    <location>
        <begin position="152"/>
        <end position="170"/>
    </location>
</feature>